<dbReference type="GO" id="GO:0008641">
    <property type="term" value="F:ubiquitin-like modifier activating enzyme activity"/>
    <property type="evidence" value="ECO:0007669"/>
    <property type="project" value="InterPro"/>
</dbReference>
<keyword evidence="2" id="KW-0548">Nucleotidyltransferase</keyword>
<gene>
    <name evidence="2" type="ORF">OVN18_01885</name>
</gene>
<dbReference type="SUPFAM" id="SSF69572">
    <property type="entry name" value="Activating enzymes of the ubiquitin-like proteins"/>
    <property type="match status" value="1"/>
</dbReference>
<name>A0A9E8MLR5_9MICO</name>
<accession>A0A9E8MLR5</accession>
<dbReference type="EMBL" id="CP113089">
    <property type="protein sequence ID" value="WAB81794.1"/>
    <property type="molecule type" value="Genomic_DNA"/>
</dbReference>
<evidence type="ECO:0000313" key="3">
    <source>
        <dbReference type="Proteomes" id="UP001164706"/>
    </source>
</evidence>
<dbReference type="PANTHER" id="PTHR10953">
    <property type="entry name" value="UBIQUITIN-ACTIVATING ENZYME E1"/>
    <property type="match status" value="1"/>
</dbReference>
<dbReference type="Pfam" id="PF00899">
    <property type="entry name" value="ThiF"/>
    <property type="match status" value="1"/>
</dbReference>
<dbReference type="PROSITE" id="PS50206">
    <property type="entry name" value="RHODANESE_3"/>
    <property type="match status" value="1"/>
</dbReference>
<dbReference type="InterPro" id="IPR001763">
    <property type="entry name" value="Rhodanese-like_dom"/>
</dbReference>
<dbReference type="InterPro" id="IPR000594">
    <property type="entry name" value="ThiF_NAD_FAD-bd"/>
</dbReference>
<dbReference type="KEGG" id="mdb:OVN18_01885"/>
<dbReference type="InterPro" id="IPR036873">
    <property type="entry name" value="Rhodanese-like_dom_sf"/>
</dbReference>
<dbReference type="AlphaFoldDB" id="A0A9E8MLR5"/>
<dbReference type="Proteomes" id="UP001164706">
    <property type="component" value="Chromosome"/>
</dbReference>
<dbReference type="GO" id="GO:0008146">
    <property type="term" value="F:sulfotransferase activity"/>
    <property type="evidence" value="ECO:0007669"/>
    <property type="project" value="TreeGrafter"/>
</dbReference>
<sequence length="381" mass="39356">MIDAALYARQLALPGFEPRSQQSLAAARVLVIGAGGLGSAVLPALAAAGVGTIGIIDDDVVERSNLHRQTVHTAADVGRRKVDSAAERLLALAPHAAVIRHVERFAGPTALALAGDYDLLVDGSDTFATRYLADDVAVLTGIPLVWGAVLAYGGQAGVGRLAGGPGYRDLFPSPPPPETVVDCARGGVLPTVCGVIGSIMATEVLKIITGIGSPLAGRVTTYDALTGGFRELAYEADPAAEPITGLIDYAVFCGLGPAGSSSAETDPDSDSDDGRDELTAPELAARLAAPGAAEEVQLVDVREEWEFAIGSIPGALLMPLGRLTDELAGLDPARPVIAYCHHGIRSRTALRLLHDAGFRAQHLAGGIEAWSVQVDPAVARY</sequence>
<dbReference type="SMART" id="SM00450">
    <property type="entry name" value="RHOD"/>
    <property type="match status" value="1"/>
</dbReference>
<reference evidence="2" key="1">
    <citation type="submission" date="2022-11" db="EMBL/GenBank/DDBJ databases">
        <title>Description of Microcella daejonensis nov. sp, isolated from riverside soil.</title>
        <authorList>
            <person name="Molina K.M."/>
            <person name="Kim S.B."/>
        </authorList>
    </citation>
    <scope>NUCLEOTIDE SEQUENCE</scope>
    <source>
        <strain evidence="2">MMS21-STM12</strain>
    </source>
</reference>
<protein>
    <submittedName>
        <fullName evidence="2">ThiF family adenylyltransferase</fullName>
    </submittedName>
</protein>
<dbReference type="CDD" id="cd00158">
    <property type="entry name" value="RHOD"/>
    <property type="match status" value="1"/>
</dbReference>
<keyword evidence="3" id="KW-1185">Reference proteome</keyword>
<evidence type="ECO:0000313" key="2">
    <source>
        <dbReference type="EMBL" id="WAB81794.1"/>
    </source>
</evidence>
<dbReference type="InterPro" id="IPR035985">
    <property type="entry name" value="Ubiquitin-activating_enz"/>
</dbReference>
<dbReference type="PANTHER" id="PTHR10953:SF102">
    <property type="entry name" value="ADENYLYLTRANSFERASE AND SULFURTRANSFERASE MOCS3"/>
    <property type="match status" value="1"/>
</dbReference>
<dbReference type="GO" id="GO:0016779">
    <property type="term" value="F:nucleotidyltransferase activity"/>
    <property type="evidence" value="ECO:0007669"/>
    <property type="project" value="UniProtKB-KW"/>
</dbReference>
<proteinExistence type="predicted"/>
<keyword evidence="2" id="KW-0808">Transferase</keyword>
<dbReference type="Gene3D" id="3.40.250.10">
    <property type="entry name" value="Rhodanese-like domain"/>
    <property type="match status" value="1"/>
</dbReference>
<dbReference type="InterPro" id="IPR045886">
    <property type="entry name" value="ThiF/MoeB/HesA"/>
</dbReference>
<organism evidence="2 3">
    <name type="scientific">Microcella daejeonensis</name>
    <dbReference type="NCBI Taxonomy" id="2994971"/>
    <lineage>
        <taxon>Bacteria</taxon>
        <taxon>Bacillati</taxon>
        <taxon>Actinomycetota</taxon>
        <taxon>Actinomycetes</taxon>
        <taxon>Micrococcales</taxon>
        <taxon>Microbacteriaceae</taxon>
        <taxon>Microcella</taxon>
    </lineage>
</organism>
<dbReference type="GO" id="GO:0004792">
    <property type="term" value="F:thiosulfate-cyanide sulfurtransferase activity"/>
    <property type="evidence" value="ECO:0007669"/>
    <property type="project" value="TreeGrafter"/>
</dbReference>
<feature type="domain" description="Rhodanese" evidence="1">
    <location>
        <begin position="292"/>
        <end position="379"/>
    </location>
</feature>
<dbReference type="Gene3D" id="3.40.50.720">
    <property type="entry name" value="NAD(P)-binding Rossmann-like Domain"/>
    <property type="match status" value="1"/>
</dbReference>
<dbReference type="CDD" id="cd00757">
    <property type="entry name" value="ThiF_MoeB_HesA_family"/>
    <property type="match status" value="1"/>
</dbReference>
<dbReference type="RefSeq" id="WP_267781585.1">
    <property type="nucleotide sequence ID" value="NZ_CP113089.1"/>
</dbReference>
<dbReference type="Pfam" id="PF00581">
    <property type="entry name" value="Rhodanese"/>
    <property type="match status" value="1"/>
</dbReference>
<evidence type="ECO:0000259" key="1">
    <source>
        <dbReference type="PROSITE" id="PS50206"/>
    </source>
</evidence>
<dbReference type="GO" id="GO:0005829">
    <property type="term" value="C:cytosol"/>
    <property type="evidence" value="ECO:0007669"/>
    <property type="project" value="TreeGrafter"/>
</dbReference>